<accession>I3Y7H6</accession>
<dbReference type="KEGG" id="tvi:Thivi_0908"/>
<organism evidence="1 2">
    <name type="scientific">Thiocystis violascens (strain ATCC 17096 / DSM 198 / 6111)</name>
    <name type="common">Chromatium violascens</name>
    <dbReference type="NCBI Taxonomy" id="765911"/>
    <lineage>
        <taxon>Bacteria</taxon>
        <taxon>Pseudomonadati</taxon>
        <taxon>Pseudomonadota</taxon>
        <taxon>Gammaproteobacteria</taxon>
        <taxon>Chromatiales</taxon>
        <taxon>Chromatiaceae</taxon>
        <taxon>Thiocystis</taxon>
    </lineage>
</organism>
<dbReference type="AlphaFoldDB" id="I3Y7H6"/>
<dbReference type="EMBL" id="CP003154">
    <property type="protein sequence ID" value="AFL72944.1"/>
    <property type="molecule type" value="Genomic_DNA"/>
</dbReference>
<gene>
    <name evidence="1" type="ordered locus">Thivi_0908</name>
</gene>
<sequence length="55" mass="5711">MAEAASHVQTVLLSLDQTDLGDRMALLMVAVGVGDRALPLAWRAEEGTANIGFAG</sequence>
<protein>
    <submittedName>
        <fullName evidence="1">Uncharacterized protein</fullName>
    </submittedName>
</protein>
<keyword evidence="2" id="KW-1185">Reference proteome</keyword>
<reference evidence="1 2" key="1">
    <citation type="submission" date="2012-06" db="EMBL/GenBank/DDBJ databases">
        <title>Complete sequence of Thiocystis violascens DSM 198.</title>
        <authorList>
            <consortium name="US DOE Joint Genome Institute"/>
            <person name="Lucas S."/>
            <person name="Han J."/>
            <person name="Lapidus A."/>
            <person name="Cheng J.-F."/>
            <person name="Goodwin L."/>
            <person name="Pitluck S."/>
            <person name="Peters L."/>
            <person name="Ovchinnikova G."/>
            <person name="Teshima H."/>
            <person name="Detter J.C."/>
            <person name="Han C."/>
            <person name="Tapia R."/>
            <person name="Land M."/>
            <person name="Hauser L."/>
            <person name="Kyrpides N."/>
            <person name="Ivanova N."/>
            <person name="Pagani I."/>
            <person name="Vogl K."/>
            <person name="Liu Z."/>
            <person name="Frigaard N.-U."/>
            <person name="Bryant D."/>
            <person name="Woyke T."/>
        </authorList>
    </citation>
    <scope>NUCLEOTIDE SEQUENCE [LARGE SCALE GENOMIC DNA]</scope>
    <source>
        <strain evidence="2">ATCC 17096 / DSM 198 / 6111</strain>
    </source>
</reference>
<dbReference type="HOGENOM" id="CLU_3031040_0_0_6"/>
<evidence type="ECO:0000313" key="1">
    <source>
        <dbReference type="EMBL" id="AFL72944.1"/>
    </source>
</evidence>
<proteinExistence type="predicted"/>
<name>I3Y7H6_THIV6</name>
<evidence type="ECO:0000313" key="2">
    <source>
        <dbReference type="Proteomes" id="UP000006062"/>
    </source>
</evidence>
<dbReference type="Proteomes" id="UP000006062">
    <property type="component" value="Chromosome"/>
</dbReference>